<keyword evidence="3" id="KW-1185">Reference proteome</keyword>
<dbReference type="AlphaFoldDB" id="A0A9Q1GJI3"/>
<gene>
    <name evidence="2" type="ORF">Cgig2_006246</name>
</gene>
<feature type="region of interest" description="Disordered" evidence="1">
    <location>
        <begin position="182"/>
        <end position="230"/>
    </location>
</feature>
<evidence type="ECO:0000313" key="3">
    <source>
        <dbReference type="Proteomes" id="UP001153076"/>
    </source>
</evidence>
<sequence length="230" mass="25326">MGKKRKSIATSLDEVDRTMYASFCSAANSLSQLYTQAMNHQKLSFQAGERHGLEKLYQWILRQQEAGARVTTGDILTYLQLFLSHGELKISQVTAVLQNELDYSGDEPSMSPRAPMLHHHSQTPMHTTNPGFLVSGPSAQTAATHGPRSEQCENQTKNSVFSNALSSPIRRSLQHYHLAEGGYYPSGAPSPGNSVRTTETAFPGHQNRDSNSNDSSMDMHQDSPGPESNY</sequence>
<comment type="caution">
    <text evidence="2">The sequence shown here is derived from an EMBL/GenBank/DDBJ whole genome shotgun (WGS) entry which is preliminary data.</text>
</comment>
<evidence type="ECO:0000313" key="2">
    <source>
        <dbReference type="EMBL" id="KAJ8420331.1"/>
    </source>
</evidence>
<evidence type="ECO:0008006" key="4">
    <source>
        <dbReference type="Google" id="ProtNLM"/>
    </source>
</evidence>
<evidence type="ECO:0000256" key="1">
    <source>
        <dbReference type="SAM" id="MobiDB-lite"/>
    </source>
</evidence>
<reference evidence="2" key="1">
    <citation type="submission" date="2022-04" db="EMBL/GenBank/DDBJ databases">
        <title>Carnegiea gigantea Genome sequencing and assembly v2.</title>
        <authorList>
            <person name="Copetti D."/>
            <person name="Sanderson M.J."/>
            <person name="Burquez A."/>
            <person name="Wojciechowski M.F."/>
        </authorList>
    </citation>
    <scope>NUCLEOTIDE SEQUENCE</scope>
    <source>
        <strain evidence="2">SGP5-SGP5p</strain>
        <tissue evidence="2">Aerial part</tissue>
    </source>
</reference>
<name>A0A9Q1GJI3_9CARY</name>
<dbReference type="PANTHER" id="PTHR33675">
    <property type="entry name" value="NUCLEAR RECEPTOR FAMILY 2 GROUP C PROTEIN"/>
    <property type="match status" value="1"/>
</dbReference>
<dbReference type="PIRSF" id="PIRSF009193">
    <property type="entry name" value="UCP009193"/>
    <property type="match status" value="1"/>
</dbReference>
<organism evidence="2 3">
    <name type="scientific">Carnegiea gigantea</name>
    <dbReference type="NCBI Taxonomy" id="171969"/>
    <lineage>
        <taxon>Eukaryota</taxon>
        <taxon>Viridiplantae</taxon>
        <taxon>Streptophyta</taxon>
        <taxon>Embryophyta</taxon>
        <taxon>Tracheophyta</taxon>
        <taxon>Spermatophyta</taxon>
        <taxon>Magnoliopsida</taxon>
        <taxon>eudicotyledons</taxon>
        <taxon>Gunneridae</taxon>
        <taxon>Pentapetalae</taxon>
        <taxon>Caryophyllales</taxon>
        <taxon>Cactineae</taxon>
        <taxon>Cactaceae</taxon>
        <taxon>Cactoideae</taxon>
        <taxon>Echinocereeae</taxon>
        <taxon>Carnegiea</taxon>
    </lineage>
</organism>
<dbReference type="InterPro" id="IPR016549">
    <property type="entry name" value="UCP009193"/>
</dbReference>
<proteinExistence type="predicted"/>
<dbReference type="EMBL" id="JAKOGI010003555">
    <property type="protein sequence ID" value="KAJ8420331.1"/>
    <property type="molecule type" value="Genomic_DNA"/>
</dbReference>
<accession>A0A9Q1GJI3</accession>
<dbReference type="Proteomes" id="UP001153076">
    <property type="component" value="Unassembled WGS sequence"/>
</dbReference>
<feature type="compositionally biased region" description="Low complexity" evidence="1">
    <location>
        <begin position="209"/>
        <end position="218"/>
    </location>
</feature>
<feature type="compositionally biased region" description="Low complexity" evidence="1">
    <location>
        <begin position="182"/>
        <end position="192"/>
    </location>
</feature>
<dbReference type="OrthoDB" id="755598at2759"/>
<dbReference type="PANTHER" id="PTHR33675:SF1">
    <property type="entry name" value="HOLOCARBOXYLASE SYNTHETASE"/>
    <property type="match status" value="1"/>
</dbReference>
<protein>
    <recommendedName>
        <fullName evidence="4">Holocarboxylase synthetase</fullName>
    </recommendedName>
</protein>